<dbReference type="STRING" id="405444.ABB26_11755"/>
<dbReference type="EMBL" id="LDJI01000021">
    <property type="protein sequence ID" value="KRG63578.1"/>
    <property type="molecule type" value="Genomic_DNA"/>
</dbReference>
<protein>
    <submittedName>
        <fullName evidence="4">Pilus assembly protein CpaB</fullName>
    </submittedName>
</protein>
<dbReference type="PATRIC" id="fig|405444.3.peg.1442"/>
<dbReference type="OrthoDB" id="2037472at2"/>
<dbReference type="InterPro" id="IPR031571">
    <property type="entry name" value="RcpC_dom"/>
</dbReference>
<reference evidence="4 5" key="1">
    <citation type="submission" date="2015-05" db="EMBL/GenBank/DDBJ databases">
        <title>Genome sequencing and analysis of members of genus Stenotrophomonas.</title>
        <authorList>
            <person name="Patil P.P."/>
            <person name="Midha S."/>
            <person name="Patil P.B."/>
        </authorList>
    </citation>
    <scope>NUCLEOTIDE SEQUENCE [LARGE SCALE GENOMIC DNA]</scope>
    <source>
        <strain evidence="4 5">DSM 18929</strain>
    </source>
</reference>
<comment type="caution">
    <text evidence="4">The sequence shown here is derived from an EMBL/GenBank/DDBJ whole genome shotgun (WGS) entry which is preliminary data.</text>
</comment>
<organism evidence="4 5">
    <name type="scientific">Stenotrophomonas humi</name>
    <dbReference type="NCBI Taxonomy" id="405444"/>
    <lineage>
        <taxon>Bacteria</taxon>
        <taxon>Pseudomonadati</taxon>
        <taxon>Pseudomonadota</taxon>
        <taxon>Gammaproteobacteria</taxon>
        <taxon>Lysobacterales</taxon>
        <taxon>Lysobacteraceae</taxon>
        <taxon>Stenotrophomonas</taxon>
    </lineage>
</organism>
<keyword evidence="2" id="KW-1133">Transmembrane helix</keyword>
<dbReference type="AlphaFoldDB" id="A0A0R0CAN5"/>
<feature type="compositionally biased region" description="Low complexity" evidence="1">
    <location>
        <begin position="241"/>
        <end position="253"/>
    </location>
</feature>
<dbReference type="Pfam" id="PF08666">
    <property type="entry name" value="SAF"/>
    <property type="match status" value="1"/>
</dbReference>
<dbReference type="RefSeq" id="WP_057634311.1">
    <property type="nucleotide sequence ID" value="NZ_LDJI01000021.1"/>
</dbReference>
<feature type="region of interest" description="Disordered" evidence="1">
    <location>
        <begin position="241"/>
        <end position="262"/>
    </location>
</feature>
<keyword evidence="2" id="KW-0812">Transmembrane</keyword>
<gene>
    <name evidence="4" type="ORF">ABB26_11755</name>
</gene>
<keyword evidence="5" id="KW-1185">Reference proteome</keyword>
<evidence type="ECO:0000313" key="5">
    <source>
        <dbReference type="Proteomes" id="UP000050864"/>
    </source>
</evidence>
<evidence type="ECO:0000256" key="2">
    <source>
        <dbReference type="SAM" id="Phobius"/>
    </source>
</evidence>
<dbReference type="CDD" id="cd11614">
    <property type="entry name" value="SAF_CpaB_FlgA_like"/>
    <property type="match status" value="1"/>
</dbReference>
<dbReference type="NCBIfam" id="TIGR03177">
    <property type="entry name" value="pilus_cpaB"/>
    <property type="match status" value="1"/>
</dbReference>
<evidence type="ECO:0000313" key="4">
    <source>
        <dbReference type="EMBL" id="KRG63578.1"/>
    </source>
</evidence>
<name>A0A0R0CAN5_9GAMM</name>
<keyword evidence="2" id="KW-0472">Membrane</keyword>
<proteinExistence type="predicted"/>
<evidence type="ECO:0000256" key="1">
    <source>
        <dbReference type="SAM" id="MobiDB-lite"/>
    </source>
</evidence>
<dbReference type="Proteomes" id="UP000050864">
    <property type="component" value="Unassembled WGS sequence"/>
</dbReference>
<dbReference type="SMART" id="SM00858">
    <property type="entry name" value="SAF"/>
    <property type="match status" value="1"/>
</dbReference>
<evidence type="ECO:0000259" key="3">
    <source>
        <dbReference type="SMART" id="SM00858"/>
    </source>
</evidence>
<dbReference type="Pfam" id="PF16976">
    <property type="entry name" value="RcpC"/>
    <property type="match status" value="1"/>
</dbReference>
<feature type="transmembrane region" description="Helical" evidence="2">
    <location>
        <begin position="12"/>
        <end position="33"/>
    </location>
</feature>
<accession>A0A0R0CAN5</accession>
<feature type="domain" description="SAF" evidence="3">
    <location>
        <begin position="48"/>
        <end position="112"/>
    </location>
</feature>
<sequence length="262" mass="27594">MKKINIKPNRNLIFIIVALALGGLAALLAVNYVQKTVAERTKDDGETVIVAVPKQSLEQGTQITSDDLAARPVPVDLVPADAITPDNYDQYVGRVLRAPLPQGAPVPGAALVPLYEQFSSVIKAGNVAYTMSVDETNSISGMVSPGDHVDILLTVDEDHGGARVLPLLENINVLATGNRVGEQPVDPENPGYSNITLELAPREAERLTVAGKAGVLRVMLRQSQDSDSFGLGGLTQKQLLQKGSQSSGSQGSGVHFIIGGKG</sequence>
<dbReference type="InterPro" id="IPR013974">
    <property type="entry name" value="SAF"/>
</dbReference>
<dbReference type="InterPro" id="IPR017592">
    <property type="entry name" value="Pilus_assmbl_Flp-typ_CpaB"/>
</dbReference>